<evidence type="ECO:0000313" key="2">
    <source>
        <dbReference type="Proteomes" id="UP001157502"/>
    </source>
</evidence>
<gene>
    <name evidence="1" type="ORF">DPEC_G00102710</name>
</gene>
<proteinExistence type="predicted"/>
<protein>
    <submittedName>
        <fullName evidence="1">Uncharacterized protein</fullName>
    </submittedName>
</protein>
<evidence type="ECO:0000313" key="1">
    <source>
        <dbReference type="EMBL" id="KAJ8008236.1"/>
    </source>
</evidence>
<comment type="caution">
    <text evidence="1">The sequence shown here is derived from an EMBL/GenBank/DDBJ whole genome shotgun (WGS) entry which is preliminary data.</text>
</comment>
<reference evidence="1" key="1">
    <citation type="submission" date="2021-05" db="EMBL/GenBank/DDBJ databases">
        <authorList>
            <person name="Pan Q."/>
            <person name="Jouanno E."/>
            <person name="Zahm M."/>
            <person name="Klopp C."/>
            <person name="Cabau C."/>
            <person name="Louis A."/>
            <person name="Berthelot C."/>
            <person name="Parey E."/>
            <person name="Roest Crollius H."/>
            <person name="Montfort J."/>
            <person name="Robinson-Rechavi M."/>
            <person name="Bouchez O."/>
            <person name="Lampietro C."/>
            <person name="Lopez Roques C."/>
            <person name="Donnadieu C."/>
            <person name="Postlethwait J."/>
            <person name="Bobe J."/>
            <person name="Dillon D."/>
            <person name="Chandos A."/>
            <person name="von Hippel F."/>
            <person name="Guiguen Y."/>
        </authorList>
    </citation>
    <scope>NUCLEOTIDE SEQUENCE</scope>
    <source>
        <strain evidence="1">YG-Jan2019</strain>
    </source>
</reference>
<dbReference type="Proteomes" id="UP001157502">
    <property type="component" value="Chromosome 8"/>
</dbReference>
<name>A0ACC2GX54_DALPE</name>
<accession>A0ACC2GX54</accession>
<sequence length="427" mass="47879">MSSVCTSNMKTFTIIFLILNTGFNGHLGMQWLPCLLKDELVWKNEEGHMETKYIHKNAVLQFDNLGDSSLHPDSITFLVAPSKVDIRNFLEGDVDQMQCEIHRYSKGMSRVRWPSLGGTEHDIWFTCILRHNDGLFDITTTAYLRVTPASTMSPHQSDFHSWVPLAAKEKLRASAVMVLMTRSPTVWVGLQKKNQTLHCQFAVDHKAPDLTVEWHLHPRGGRRTRLFSYSTRSGQTEGDGVAVNGIARGDASLTVPITDRSSEGMYLCSVLVPPLNGSLVIALHIMQPPSVSMSIEQNQFPRLVCRADQYYPLDVDIELFKETSSGQPPNNLGNVTYYRHIENSDGTYSVSAFVRLRPSPMESGCGIYSCEVKHSALDGGYDYKSITDPGCWTWIQLTSPGLICLTAVIFLFIAVARRCRVKSLTRQ</sequence>
<organism evidence="1 2">
    <name type="scientific">Dallia pectoralis</name>
    <name type="common">Alaska blackfish</name>
    <dbReference type="NCBI Taxonomy" id="75939"/>
    <lineage>
        <taxon>Eukaryota</taxon>
        <taxon>Metazoa</taxon>
        <taxon>Chordata</taxon>
        <taxon>Craniata</taxon>
        <taxon>Vertebrata</taxon>
        <taxon>Euteleostomi</taxon>
        <taxon>Actinopterygii</taxon>
        <taxon>Neopterygii</taxon>
        <taxon>Teleostei</taxon>
        <taxon>Protacanthopterygii</taxon>
        <taxon>Esociformes</taxon>
        <taxon>Umbridae</taxon>
        <taxon>Dallia</taxon>
    </lineage>
</organism>
<keyword evidence="2" id="KW-1185">Reference proteome</keyword>
<dbReference type="EMBL" id="CM055735">
    <property type="protein sequence ID" value="KAJ8008236.1"/>
    <property type="molecule type" value="Genomic_DNA"/>
</dbReference>